<evidence type="ECO:0008006" key="4">
    <source>
        <dbReference type="Google" id="ProtNLM"/>
    </source>
</evidence>
<dbReference type="InterPro" id="IPR005363">
    <property type="entry name" value="UPF0167"/>
</dbReference>
<dbReference type="Pfam" id="PF03691">
    <property type="entry name" value="UPF0167"/>
    <property type="match status" value="1"/>
</dbReference>
<reference evidence="2 3" key="1">
    <citation type="submission" date="2018-03" db="EMBL/GenBank/DDBJ databases">
        <title>Genomic Encyclopedia of Type Strains, Phase III (KMG-III): the genomes of soil and plant-associated and newly described type strains.</title>
        <authorList>
            <person name="Whitman W."/>
        </authorList>
    </citation>
    <scope>NUCLEOTIDE SEQUENCE [LARGE SCALE GENOMIC DNA]</scope>
    <source>
        <strain evidence="2 3">CGMCC 1.12484</strain>
    </source>
</reference>
<gene>
    <name evidence="2" type="ORF">B0I08_104125</name>
</gene>
<dbReference type="OrthoDB" id="7065534at2"/>
<comment type="caution">
    <text evidence="2">The sequence shown here is derived from an EMBL/GenBank/DDBJ whole genome shotgun (WGS) entry which is preliminary data.</text>
</comment>
<accession>A0A2T0VE22</accession>
<evidence type="ECO:0000313" key="2">
    <source>
        <dbReference type="EMBL" id="PRY68423.1"/>
    </source>
</evidence>
<comment type="similarity">
    <text evidence="1">Belongs to the UPF0167 family.</text>
</comment>
<sequence length="185" mass="20331">MTSDVPPVFRFHPNAYDLGVFEAVEGTCEACMSRRTLRYTSSFYSIEEVNYICPWCVADGTAARVFDGHFSSYTAIDGIPSDPGLPATVDVAEAMEVATRTPSYSSWQQEEWRSHCGRPCAFIGDIGSSDLGQYLHEPDFAADVNGGLRWDPAVLRRYLVAGGELAGYLFRCLSCGAHRLHVDAS</sequence>
<name>A0A2T0VE22_9MICO</name>
<evidence type="ECO:0000313" key="3">
    <source>
        <dbReference type="Proteomes" id="UP000237983"/>
    </source>
</evidence>
<organism evidence="2 3">
    <name type="scientific">Glaciihabitans tibetensis</name>
    <dbReference type="NCBI Taxonomy" id="1266600"/>
    <lineage>
        <taxon>Bacteria</taxon>
        <taxon>Bacillati</taxon>
        <taxon>Actinomycetota</taxon>
        <taxon>Actinomycetes</taxon>
        <taxon>Micrococcales</taxon>
        <taxon>Microbacteriaceae</taxon>
        <taxon>Glaciihabitans</taxon>
    </lineage>
</organism>
<evidence type="ECO:0000256" key="1">
    <source>
        <dbReference type="ARBA" id="ARBA00008525"/>
    </source>
</evidence>
<keyword evidence="3" id="KW-1185">Reference proteome</keyword>
<proteinExistence type="inferred from homology"/>
<dbReference type="EMBL" id="PVTL01000004">
    <property type="protein sequence ID" value="PRY68423.1"/>
    <property type="molecule type" value="Genomic_DNA"/>
</dbReference>
<protein>
    <recommendedName>
        <fullName evidence="4">CbrC family protein</fullName>
    </recommendedName>
</protein>
<dbReference type="AlphaFoldDB" id="A0A2T0VE22"/>
<dbReference type="Proteomes" id="UP000237983">
    <property type="component" value="Unassembled WGS sequence"/>
</dbReference>